<comment type="function">
    <text evidence="10">Phosphorylation of dTMP to form dTDP in both de novo and salvage pathways of dTTP synthesis.</text>
</comment>
<dbReference type="RefSeq" id="WP_204605211.1">
    <property type="nucleotide sequence ID" value="NZ_JBHSED010000012.1"/>
</dbReference>
<dbReference type="SUPFAM" id="SSF52540">
    <property type="entry name" value="P-loop containing nucleoside triphosphate hydrolases"/>
    <property type="match status" value="1"/>
</dbReference>
<comment type="similarity">
    <text evidence="1 10">Belongs to the thymidylate kinase family.</text>
</comment>
<accession>A0ABV8S7H6</accession>
<dbReference type="GO" id="GO:0004798">
    <property type="term" value="F:dTMP kinase activity"/>
    <property type="evidence" value="ECO:0007669"/>
    <property type="project" value="UniProtKB-EC"/>
</dbReference>
<dbReference type="EMBL" id="JBHSED010000012">
    <property type="protein sequence ID" value="MFC4303321.1"/>
    <property type="molecule type" value="Genomic_DNA"/>
</dbReference>
<evidence type="ECO:0000313" key="12">
    <source>
        <dbReference type="EMBL" id="MFC4303321.1"/>
    </source>
</evidence>
<evidence type="ECO:0000256" key="1">
    <source>
        <dbReference type="ARBA" id="ARBA00009776"/>
    </source>
</evidence>
<organism evidence="12 13">
    <name type="scientific">Cohnella boryungensis</name>
    <dbReference type="NCBI Taxonomy" id="768479"/>
    <lineage>
        <taxon>Bacteria</taxon>
        <taxon>Bacillati</taxon>
        <taxon>Bacillota</taxon>
        <taxon>Bacilli</taxon>
        <taxon>Bacillales</taxon>
        <taxon>Paenibacillaceae</taxon>
        <taxon>Cohnella</taxon>
    </lineage>
</organism>
<evidence type="ECO:0000259" key="11">
    <source>
        <dbReference type="Pfam" id="PF02223"/>
    </source>
</evidence>
<comment type="caution">
    <text evidence="12">The sequence shown here is derived from an EMBL/GenBank/DDBJ whole genome shotgun (WGS) entry which is preliminary data.</text>
</comment>
<reference evidence="13" key="1">
    <citation type="journal article" date="2019" name="Int. J. Syst. Evol. Microbiol.">
        <title>The Global Catalogue of Microorganisms (GCM) 10K type strain sequencing project: providing services to taxonomists for standard genome sequencing and annotation.</title>
        <authorList>
            <consortium name="The Broad Institute Genomics Platform"/>
            <consortium name="The Broad Institute Genome Sequencing Center for Infectious Disease"/>
            <person name="Wu L."/>
            <person name="Ma J."/>
        </authorList>
    </citation>
    <scope>NUCLEOTIDE SEQUENCE [LARGE SCALE GENOMIC DNA]</scope>
    <source>
        <strain evidence="13">CGMCC 4.1641</strain>
    </source>
</reference>
<dbReference type="Pfam" id="PF02223">
    <property type="entry name" value="Thymidylate_kin"/>
    <property type="match status" value="1"/>
</dbReference>
<evidence type="ECO:0000256" key="5">
    <source>
        <dbReference type="ARBA" id="ARBA00022727"/>
    </source>
</evidence>
<dbReference type="HAMAP" id="MF_00165">
    <property type="entry name" value="Thymidylate_kinase"/>
    <property type="match status" value="1"/>
</dbReference>
<gene>
    <name evidence="10 12" type="primary">tmk</name>
    <name evidence="12" type="ORF">ACFO1S_07645</name>
</gene>
<dbReference type="InterPro" id="IPR018094">
    <property type="entry name" value="Thymidylate_kinase"/>
</dbReference>
<keyword evidence="6 10" id="KW-0547">Nucleotide-binding</keyword>
<dbReference type="EC" id="2.7.4.9" evidence="2 10"/>
<evidence type="ECO:0000256" key="6">
    <source>
        <dbReference type="ARBA" id="ARBA00022741"/>
    </source>
</evidence>
<keyword evidence="7 10" id="KW-0418">Kinase</keyword>
<dbReference type="Gene3D" id="3.40.50.300">
    <property type="entry name" value="P-loop containing nucleotide triphosphate hydrolases"/>
    <property type="match status" value="1"/>
</dbReference>
<protein>
    <recommendedName>
        <fullName evidence="3 10">Thymidylate kinase</fullName>
        <ecNumber evidence="2 10">2.7.4.9</ecNumber>
    </recommendedName>
    <alternativeName>
        <fullName evidence="10">dTMP kinase</fullName>
    </alternativeName>
</protein>
<evidence type="ECO:0000256" key="2">
    <source>
        <dbReference type="ARBA" id="ARBA00012980"/>
    </source>
</evidence>
<dbReference type="PROSITE" id="PS01331">
    <property type="entry name" value="THYMIDYLATE_KINASE"/>
    <property type="match status" value="1"/>
</dbReference>
<keyword evidence="5 10" id="KW-0545">Nucleotide biosynthesis</keyword>
<evidence type="ECO:0000256" key="3">
    <source>
        <dbReference type="ARBA" id="ARBA00017144"/>
    </source>
</evidence>
<dbReference type="NCBIfam" id="TIGR00041">
    <property type="entry name" value="DTMP_kinase"/>
    <property type="match status" value="1"/>
</dbReference>
<dbReference type="InterPro" id="IPR018095">
    <property type="entry name" value="Thymidylate_kin_CS"/>
</dbReference>
<keyword evidence="4 10" id="KW-0808">Transferase</keyword>
<evidence type="ECO:0000256" key="8">
    <source>
        <dbReference type="ARBA" id="ARBA00022840"/>
    </source>
</evidence>
<keyword evidence="13" id="KW-1185">Reference proteome</keyword>
<evidence type="ECO:0000256" key="10">
    <source>
        <dbReference type="HAMAP-Rule" id="MF_00165"/>
    </source>
</evidence>
<feature type="binding site" evidence="10">
    <location>
        <begin position="11"/>
        <end position="18"/>
    </location>
    <ligand>
        <name>ATP</name>
        <dbReference type="ChEBI" id="CHEBI:30616"/>
    </ligand>
</feature>
<sequence length="212" mass="23828">MRGGLFITIEGGEGAGKTTLITRLTERIYTETRRKTSRTREPGGVPIAESIRNVILDKKNTKMDPKTEALLYAAARRQHLAEIVMPALARGEIMICDRFVDSSLAYQGHARGLGIDEVWEINRFATEDCMPDLTLYLDIDPAVGMSRIAANLHREVNRLDLESLAFHQLVREGYAEVAKRFPDRIHTLDADKSPVELAETAWAIVEKRLQTP</sequence>
<proteinExistence type="inferred from homology"/>
<name>A0ABV8S7H6_9BACL</name>
<evidence type="ECO:0000313" key="13">
    <source>
        <dbReference type="Proteomes" id="UP001595755"/>
    </source>
</evidence>
<evidence type="ECO:0000256" key="7">
    <source>
        <dbReference type="ARBA" id="ARBA00022777"/>
    </source>
</evidence>
<keyword evidence="8 10" id="KW-0067">ATP-binding</keyword>
<dbReference type="PANTHER" id="PTHR10344">
    <property type="entry name" value="THYMIDYLATE KINASE"/>
    <property type="match status" value="1"/>
</dbReference>
<feature type="domain" description="Thymidylate kinase-like" evidence="11">
    <location>
        <begin position="9"/>
        <end position="197"/>
    </location>
</feature>
<dbReference type="PANTHER" id="PTHR10344:SF4">
    <property type="entry name" value="UMP-CMP KINASE 2, MITOCHONDRIAL"/>
    <property type="match status" value="1"/>
</dbReference>
<dbReference type="InterPro" id="IPR039430">
    <property type="entry name" value="Thymidylate_kin-like_dom"/>
</dbReference>
<dbReference type="InterPro" id="IPR027417">
    <property type="entry name" value="P-loop_NTPase"/>
</dbReference>
<dbReference type="CDD" id="cd01672">
    <property type="entry name" value="TMPK"/>
    <property type="match status" value="1"/>
</dbReference>
<dbReference type="Proteomes" id="UP001595755">
    <property type="component" value="Unassembled WGS sequence"/>
</dbReference>
<evidence type="ECO:0000256" key="4">
    <source>
        <dbReference type="ARBA" id="ARBA00022679"/>
    </source>
</evidence>
<comment type="catalytic activity">
    <reaction evidence="9 10">
        <text>dTMP + ATP = dTDP + ADP</text>
        <dbReference type="Rhea" id="RHEA:13517"/>
        <dbReference type="ChEBI" id="CHEBI:30616"/>
        <dbReference type="ChEBI" id="CHEBI:58369"/>
        <dbReference type="ChEBI" id="CHEBI:63528"/>
        <dbReference type="ChEBI" id="CHEBI:456216"/>
        <dbReference type="EC" id="2.7.4.9"/>
    </reaction>
</comment>
<evidence type="ECO:0000256" key="9">
    <source>
        <dbReference type="ARBA" id="ARBA00048743"/>
    </source>
</evidence>